<keyword evidence="2" id="KW-1185">Reference proteome</keyword>
<name>A0A7G3G5N5_9NEIS</name>
<protein>
    <submittedName>
        <fullName evidence="1">Uncharacterized protein</fullName>
    </submittedName>
</protein>
<dbReference type="AlphaFoldDB" id="A0A7G3G5N5"/>
<proteinExistence type="predicted"/>
<sequence>MIPINIDIPDYGADTHTIENWQWFQAVGHLVASELASRPRGTLAVLEAEERAYWLALIEGQYYLATAPIVEGELYLNAAALARDLLGLCGDELAYMRSNLASWLLNQSTLQVEASQLQCWKVLPVYAGWDD</sequence>
<gene>
    <name evidence="1" type="ORF">C1H71_02680</name>
</gene>
<accession>A0A7G3G5N5</accession>
<organism evidence="1 2">
    <name type="scientific">Iodobacter fluviatilis</name>
    <dbReference type="NCBI Taxonomy" id="537"/>
    <lineage>
        <taxon>Bacteria</taxon>
        <taxon>Pseudomonadati</taxon>
        <taxon>Pseudomonadota</taxon>
        <taxon>Betaproteobacteria</taxon>
        <taxon>Neisseriales</taxon>
        <taxon>Chitinibacteraceae</taxon>
        <taxon>Iodobacter</taxon>
    </lineage>
</organism>
<evidence type="ECO:0000313" key="2">
    <source>
        <dbReference type="Proteomes" id="UP000515917"/>
    </source>
</evidence>
<dbReference type="Proteomes" id="UP000515917">
    <property type="component" value="Chromosome"/>
</dbReference>
<reference evidence="1 2" key="1">
    <citation type="submission" date="2018-01" db="EMBL/GenBank/DDBJ databases">
        <title>Genome sequence of Iodobacter sp. strain PCH194 isolated from Indian Trans-Himalaya.</title>
        <authorList>
            <person name="Kumar V."/>
            <person name="Thakur V."/>
            <person name="Kumar S."/>
            <person name="Singh D."/>
        </authorList>
    </citation>
    <scope>NUCLEOTIDE SEQUENCE [LARGE SCALE GENOMIC DNA]</scope>
    <source>
        <strain evidence="1 2">PCH194</strain>
    </source>
</reference>
<dbReference type="RefSeq" id="WP_130105187.1">
    <property type="nucleotide sequence ID" value="NZ_CP025781.1"/>
</dbReference>
<evidence type="ECO:0000313" key="1">
    <source>
        <dbReference type="EMBL" id="QBC42566.1"/>
    </source>
</evidence>
<dbReference type="EMBL" id="CP025781">
    <property type="protein sequence ID" value="QBC42566.1"/>
    <property type="molecule type" value="Genomic_DNA"/>
</dbReference>
<dbReference type="KEGG" id="ifl:C1H71_02680"/>